<dbReference type="Pfam" id="PF14111">
    <property type="entry name" value="DUF4283"/>
    <property type="match status" value="1"/>
</dbReference>
<dbReference type="InterPro" id="IPR036273">
    <property type="entry name" value="CRAL/TRIO_N_dom_sf"/>
</dbReference>
<sequence>MADQDIMEMENECDHITLTGGDEDDGGLLYDTNDKDLTEFDDRWCLVGKFLTERSLDFMAMQHKMASLWRPGRGMFVKELDENLYLFQFYHTIDIERVVEGSPWTFDRVPLIFSRLKEGEIPRSVVPNTLDFWIQLHGMSTGFMSAKVVKDIGNYVGTFVEADKNNFLGMWRDYLRVRVSVRVDLPLKRRMKLEKKGGELCYANFKYEDLPTFCFICGILGHSEKFCPKLFDTPPHLIKKPYSLELKAMPRRRQHTIGAKWLRQSFMARGDDSGDCAQGEPSGKGSTSGGINGGFNQGRKIDTPRSVGFDGGNQGVELGRNNGKFAINSNGTAIHYEARDLSMNGDINEDLDGDLIILDSKRKRLAENLKSGPNESGPIECIGEGIFSVEAIGRSGGLALFWKNTNEGRIIGFSQHHIDFHVEISGEPQWRLTGVYGEPQRDRREDTWNLLKSLVRPTNVQWCVIGDLNNVLSQSDKRGGRPYPTWLISGFEQTLQDCDLVDMDIVGYPYTWEKGRGTPRWIEVRLDRALVSSGWFQTFPQSRLLNIETSTSDHNPIFLEFVIPEHVTPNRRFRFENAWLKEPMCLEIVADCWNDASRVSVVEKIASCAESLSKWGPSVTGNFKKRINKCRAELKKLKNNRDTLAVQRYLEVKKELFLVLDQKEAFWKQRAKQFWLKEGDQNSKYFHRAASNRRSFNQISKLRDSSGNWTDWDHGLADVVVDYFSSLFSASNLSSDEVVQYIQRKVTTQINEDLRQAVSAEEVRKAVFSMHPDKSPGPDGMTPAFYQKCWDIIQTDVIAAVQNFFTSGEFDQGCGDANVVLIPKKKTPESMVDLRPIALCNVLYKIITKVMANRMKPHMDHIVSESQSAFIPGRLITDNILVSFEVLHYLKRKRKGKDGFMALKLDLSKAYDRIEWNFLESVLRKIGFSESWISLEPTGLFTVKSAYHALQELKGLTNDVDASVFWKILWSLKLPPKIKNLMWRAGSSCLPTLAQLASKFVPVNTRCPLCDEFDETISHVLLTCRAIKQVWERVGIGTSALTAGSSYTILLFFRIFLSAKSPRNNQNHHVDEVAEKEEKVKQLREALGSLSGRSLKYCTDGCLRRYLDARNWNVDKSKKMLEESLKWRATYKPEEIRWSEVAHEGETGKVSKANFHDRLGRPVLIMRPGMQNTNSPEGNIRHLVYLIENGILNLPEDQEQMSWLVDFTGFTMNTSISVKTTRDIINILQNHYPERLAVVFLYNPPRIFQAFYKAVKYFLDQKTAQKVKFAYPKSKDSVELMKSYFDIDNLPIEFGGKATATLKYDHEEFSRMMALDDIKTAKFWGFDEKPSLKTNGQFGPEVVAPNPIPLAPPAS</sequence>
<dbReference type="Pfam" id="PF00078">
    <property type="entry name" value="RVT_1"/>
    <property type="match status" value="1"/>
</dbReference>
<feature type="coiled-coil region" evidence="1">
    <location>
        <begin position="620"/>
        <end position="647"/>
    </location>
</feature>
<feature type="compositionally biased region" description="Pro residues" evidence="2">
    <location>
        <begin position="1346"/>
        <end position="1355"/>
    </location>
</feature>
<feature type="domain" description="CRAL-TRIO" evidence="3">
    <location>
        <begin position="1138"/>
        <end position="1302"/>
    </location>
</feature>
<proteinExistence type="predicted"/>
<dbReference type="Proteomes" id="UP000596661">
    <property type="component" value="Chromosome 4"/>
</dbReference>
<dbReference type="InterPro" id="IPR043502">
    <property type="entry name" value="DNA/RNA_pol_sf"/>
</dbReference>
<protein>
    <recommendedName>
        <fullName evidence="3">CRAL-TRIO domain-containing protein</fullName>
    </recommendedName>
</protein>
<reference evidence="4" key="2">
    <citation type="submission" date="2021-03" db="UniProtKB">
        <authorList>
            <consortium name="EnsemblPlants"/>
        </authorList>
    </citation>
    <scope>IDENTIFICATION</scope>
</reference>
<evidence type="ECO:0000313" key="4">
    <source>
        <dbReference type="EnsemblPlants" id="cds.evm.model.04.2018"/>
    </source>
</evidence>
<dbReference type="InterPro" id="IPR026960">
    <property type="entry name" value="RVT-Znf"/>
</dbReference>
<dbReference type="FunFam" id="3.40.525.10:FF:000008">
    <property type="entry name" value="Phosphatidylinositol transfer protein 3"/>
    <property type="match status" value="1"/>
</dbReference>
<dbReference type="InterPro" id="IPR005135">
    <property type="entry name" value="Endo/exonuclease/phosphatase"/>
</dbReference>
<evidence type="ECO:0000256" key="1">
    <source>
        <dbReference type="SAM" id="Coils"/>
    </source>
</evidence>
<dbReference type="Gramene" id="evm.model.04.2018">
    <property type="protein sequence ID" value="cds.evm.model.04.2018"/>
    <property type="gene ID" value="evm.TU.04.2018"/>
</dbReference>
<dbReference type="Gene3D" id="3.60.10.10">
    <property type="entry name" value="Endonuclease/exonuclease/phosphatase"/>
    <property type="match status" value="1"/>
</dbReference>
<dbReference type="InterPro" id="IPR036691">
    <property type="entry name" value="Endo/exonu/phosph_ase_sf"/>
</dbReference>
<evidence type="ECO:0000313" key="5">
    <source>
        <dbReference type="Proteomes" id="UP000596661"/>
    </source>
</evidence>
<dbReference type="InterPro" id="IPR036865">
    <property type="entry name" value="CRAL-TRIO_dom_sf"/>
</dbReference>
<dbReference type="SMART" id="SM01100">
    <property type="entry name" value="CRAL_TRIO_N"/>
    <property type="match status" value="1"/>
</dbReference>
<feature type="region of interest" description="Disordered" evidence="2">
    <location>
        <begin position="272"/>
        <end position="306"/>
    </location>
</feature>
<dbReference type="InterPro" id="IPR025558">
    <property type="entry name" value="DUF4283"/>
</dbReference>
<dbReference type="Pfam" id="PF03372">
    <property type="entry name" value="Exo_endo_phos"/>
    <property type="match status" value="1"/>
</dbReference>
<dbReference type="CDD" id="cd01650">
    <property type="entry name" value="RT_nLTR_like"/>
    <property type="match status" value="1"/>
</dbReference>
<dbReference type="PANTHER" id="PTHR45824">
    <property type="entry name" value="GH16843P"/>
    <property type="match status" value="1"/>
</dbReference>
<dbReference type="Pfam" id="PF14392">
    <property type="entry name" value="zf-CCHC_4"/>
    <property type="match status" value="1"/>
</dbReference>
<dbReference type="CDD" id="cd00170">
    <property type="entry name" value="SEC14"/>
    <property type="match status" value="1"/>
</dbReference>
<dbReference type="InterPro" id="IPR011074">
    <property type="entry name" value="CRAL/TRIO_N_dom"/>
</dbReference>
<dbReference type="InterPro" id="IPR052578">
    <property type="entry name" value="PI_Transfer_CRAL-TRIO"/>
</dbReference>
<dbReference type="GO" id="GO:0008526">
    <property type="term" value="F:phosphatidylinositol transfer activity"/>
    <property type="evidence" value="ECO:0007669"/>
    <property type="project" value="TreeGrafter"/>
</dbReference>
<organism evidence="4 5">
    <name type="scientific">Cannabis sativa</name>
    <name type="common">Hemp</name>
    <name type="synonym">Marijuana</name>
    <dbReference type="NCBI Taxonomy" id="3483"/>
    <lineage>
        <taxon>Eukaryota</taxon>
        <taxon>Viridiplantae</taxon>
        <taxon>Streptophyta</taxon>
        <taxon>Embryophyta</taxon>
        <taxon>Tracheophyta</taxon>
        <taxon>Spermatophyta</taxon>
        <taxon>Magnoliopsida</taxon>
        <taxon>eudicotyledons</taxon>
        <taxon>Gunneridae</taxon>
        <taxon>Pentapetalae</taxon>
        <taxon>rosids</taxon>
        <taxon>fabids</taxon>
        <taxon>Rosales</taxon>
        <taxon>Cannabaceae</taxon>
        <taxon>Cannabis</taxon>
    </lineage>
</organism>
<feature type="region of interest" description="Disordered" evidence="2">
    <location>
        <begin position="1336"/>
        <end position="1355"/>
    </location>
</feature>
<feature type="compositionally biased region" description="Gly residues" evidence="2">
    <location>
        <begin position="286"/>
        <end position="296"/>
    </location>
</feature>
<dbReference type="Pfam" id="PF03765">
    <property type="entry name" value="CRAL_TRIO_N"/>
    <property type="match status" value="1"/>
</dbReference>
<dbReference type="PROSITE" id="PS50191">
    <property type="entry name" value="CRAL_TRIO"/>
    <property type="match status" value="1"/>
</dbReference>
<dbReference type="SUPFAM" id="SSF52087">
    <property type="entry name" value="CRAL/TRIO domain"/>
    <property type="match status" value="1"/>
</dbReference>
<name>A0A803PFD2_CANSA</name>
<dbReference type="EMBL" id="UZAU01000401">
    <property type="status" value="NOT_ANNOTATED_CDS"/>
    <property type="molecule type" value="Genomic_DNA"/>
</dbReference>
<accession>A0A803PFD2</accession>
<evidence type="ECO:0000256" key="2">
    <source>
        <dbReference type="SAM" id="MobiDB-lite"/>
    </source>
</evidence>
<dbReference type="InterPro" id="IPR025836">
    <property type="entry name" value="Zn_knuckle_CX2CX4HX4C"/>
</dbReference>
<dbReference type="SUPFAM" id="SSF56672">
    <property type="entry name" value="DNA/RNA polymerases"/>
    <property type="match status" value="1"/>
</dbReference>
<dbReference type="SMART" id="SM00516">
    <property type="entry name" value="SEC14"/>
    <property type="match status" value="1"/>
</dbReference>
<dbReference type="InterPro" id="IPR001251">
    <property type="entry name" value="CRAL-TRIO_dom"/>
</dbReference>
<keyword evidence="5" id="KW-1185">Reference proteome</keyword>
<dbReference type="Pfam" id="PF13966">
    <property type="entry name" value="zf-RVT"/>
    <property type="match status" value="1"/>
</dbReference>
<evidence type="ECO:0000259" key="3">
    <source>
        <dbReference type="PROSITE" id="PS50191"/>
    </source>
</evidence>
<dbReference type="Gene3D" id="3.40.525.10">
    <property type="entry name" value="CRAL-TRIO lipid binding domain"/>
    <property type="match status" value="1"/>
</dbReference>
<dbReference type="SUPFAM" id="SSF46938">
    <property type="entry name" value="CRAL/TRIO N-terminal domain"/>
    <property type="match status" value="1"/>
</dbReference>
<dbReference type="GO" id="GO:0003824">
    <property type="term" value="F:catalytic activity"/>
    <property type="evidence" value="ECO:0007669"/>
    <property type="project" value="InterPro"/>
</dbReference>
<reference evidence="4" key="1">
    <citation type="submission" date="2018-11" db="EMBL/GenBank/DDBJ databases">
        <authorList>
            <person name="Grassa J C."/>
        </authorList>
    </citation>
    <scope>NUCLEOTIDE SEQUENCE [LARGE SCALE GENOMIC DNA]</scope>
</reference>
<keyword evidence="1" id="KW-0175">Coiled coil</keyword>
<dbReference type="EnsemblPlants" id="evm.model.04.2018">
    <property type="protein sequence ID" value="cds.evm.model.04.2018"/>
    <property type="gene ID" value="evm.TU.04.2018"/>
</dbReference>
<dbReference type="PANTHER" id="PTHR45824:SF17">
    <property type="entry name" value="CRAL-TRIO DOMAIN-CONTAINING PROTEIN C23B6.04C"/>
    <property type="match status" value="1"/>
</dbReference>
<feature type="coiled-coil region" evidence="1">
    <location>
        <begin position="1066"/>
        <end position="1093"/>
    </location>
</feature>
<dbReference type="InterPro" id="IPR000477">
    <property type="entry name" value="RT_dom"/>
</dbReference>
<dbReference type="OMA" id="QDIMEME"/>
<dbReference type="Pfam" id="PF00650">
    <property type="entry name" value="CRAL_TRIO"/>
    <property type="match status" value="1"/>
</dbReference>
<dbReference type="SUPFAM" id="SSF56219">
    <property type="entry name" value="DNase I-like"/>
    <property type="match status" value="1"/>
</dbReference>